<evidence type="ECO:0000256" key="4">
    <source>
        <dbReference type="ARBA" id="ARBA00023277"/>
    </source>
</evidence>
<dbReference type="InterPro" id="IPR011059">
    <property type="entry name" value="Metal-dep_hydrolase_composite"/>
</dbReference>
<dbReference type="FunFam" id="3.20.20.140:FF:000004">
    <property type="entry name" value="N-acetylglucosamine-6-phosphate deacetylase"/>
    <property type="match status" value="1"/>
</dbReference>
<dbReference type="CDD" id="cd00854">
    <property type="entry name" value="NagA"/>
    <property type="match status" value="1"/>
</dbReference>
<dbReference type="NCBIfam" id="TIGR00221">
    <property type="entry name" value="nagA"/>
    <property type="match status" value="1"/>
</dbReference>
<feature type="non-terminal residue" evidence="6">
    <location>
        <position position="354"/>
    </location>
</feature>
<dbReference type="PIRSF" id="PIRSF038994">
    <property type="entry name" value="NagA"/>
    <property type="match status" value="1"/>
</dbReference>
<dbReference type="InterPro" id="IPR032466">
    <property type="entry name" value="Metal_Hydrolase"/>
</dbReference>
<proteinExistence type="inferred from homology"/>
<dbReference type="InterPro" id="IPR006680">
    <property type="entry name" value="Amidohydro-rel"/>
</dbReference>
<dbReference type="PANTHER" id="PTHR11113:SF14">
    <property type="entry name" value="N-ACETYLGLUCOSAMINE-6-PHOSPHATE DEACETYLASE"/>
    <property type="match status" value="1"/>
</dbReference>
<dbReference type="GO" id="GO:0006046">
    <property type="term" value="P:N-acetylglucosamine catabolic process"/>
    <property type="evidence" value="ECO:0007669"/>
    <property type="project" value="TreeGrafter"/>
</dbReference>
<evidence type="ECO:0000256" key="2">
    <source>
        <dbReference type="ARBA" id="ARBA00022723"/>
    </source>
</evidence>
<reference evidence="6" key="1">
    <citation type="submission" date="2018-05" db="EMBL/GenBank/DDBJ databases">
        <authorList>
            <person name="Lanie J.A."/>
            <person name="Ng W.-L."/>
            <person name="Kazmierczak K.M."/>
            <person name="Andrzejewski T.M."/>
            <person name="Davidsen T.M."/>
            <person name="Wayne K.J."/>
            <person name="Tettelin H."/>
            <person name="Glass J.I."/>
            <person name="Rusch D."/>
            <person name="Podicherti R."/>
            <person name="Tsui H.-C.T."/>
            <person name="Winkler M.E."/>
        </authorList>
    </citation>
    <scope>NUCLEOTIDE SEQUENCE</scope>
</reference>
<name>A0A382EEU7_9ZZZZ</name>
<organism evidence="6">
    <name type="scientific">marine metagenome</name>
    <dbReference type="NCBI Taxonomy" id="408172"/>
    <lineage>
        <taxon>unclassified sequences</taxon>
        <taxon>metagenomes</taxon>
        <taxon>ecological metagenomes</taxon>
    </lineage>
</organism>
<evidence type="ECO:0000256" key="3">
    <source>
        <dbReference type="ARBA" id="ARBA00022801"/>
    </source>
</evidence>
<dbReference type="GO" id="GO:0046872">
    <property type="term" value="F:metal ion binding"/>
    <property type="evidence" value="ECO:0007669"/>
    <property type="project" value="UniProtKB-KW"/>
</dbReference>
<evidence type="ECO:0000313" key="6">
    <source>
        <dbReference type="EMBL" id="SVB48397.1"/>
    </source>
</evidence>
<dbReference type="Gene3D" id="2.30.40.10">
    <property type="entry name" value="Urease, subunit C, domain 1"/>
    <property type="match status" value="1"/>
</dbReference>
<evidence type="ECO:0000259" key="5">
    <source>
        <dbReference type="Pfam" id="PF01979"/>
    </source>
</evidence>
<dbReference type="InterPro" id="IPR003764">
    <property type="entry name" value="GlcNAc_6-P_deAcase"/>
</dbReference>
<keyword evidence="2" id="KW-0479">Metal-binding</keyword>
<dbReference type="SUPFAM" id="SSF51556">
    <property type="entry name" value="Metallo-dependent hydrolases"/>
    <property type="match status" value="1"/>
</dbReference>
<evidence type="ECO:0000256" key="1">
    <source>
        <dbReference type="ARBA" id="ARBA00010716"/>
    </source>
</evidence>
<dbReference type="Gene3D" id="3.20.20.140">
    <property type="entry name" value="Metal-dependent hydrolases"/>
    <property type="match status" value="1"/>
</dbReference>
<sequence>MRSLIRGGDAYTPDGLIHDAAVLVEDGNIVFVGPRTQVPSLASVDVEIDAHGGVIAAGFIDLQINGAGGRFLTEEPTVDAVLGMARTVSRYGCTAFLPTVITSAFKTMLTAVRAVHDASQQVTDGAHVLGVHLEGPFINPEVAGAHDAAYIRPPSVDDLAALWEASGGSIKLLTLAPEMPGAIDLSRAAKRYGIAVAVGHTRADYPQMMEAVDAGAGLATHLFNAMGGLTARDPGATGAVLGSSEFKASFIADGYHVHPAMMDLAVRTKGVDGLVLVTDAMPPMGTDLTEFTLYGQPITVRDGACFMADGTLAGSTLTMDRAVRNMRDLVDLSVQDALVMASANPAKVVGESEY</sequence>
<dbReference type="PANTHER" id="PTHR11113">
    <property type="entry name" value="N-ACETYLGLUCOSAMINE-6-PHOSPHATE DEACETYLASE"/>
    <property type="match status" value="1"/>
</dbReference>
<accession>A0A382EEU7</accession>
<dbReference type="EMBL" id="UINC01043820">
    <property type="protein sequence ID" value="SVB48397.1"/>
    <property type="molecule type" value="Genomic_DNA"/>
</dbReference>
<keyword evidence="3" id="KW-0378">Hydrolase</keyword>
<feature type="domain" description="Amidohydrolase-related" evidence="5">
    <location>
        <begin position="55"/>
        <end position="350"/>
    </location>
</feature>
<keyword evidence="4" id="KW-0119">Carbohydrate metabolism</keyword>
<protein>
    <recommendedName>
        <fullName evidence="5">Amidohydrolase-related domain-containing protein</fullName>
    </recommendedName>
</protein>
<dbReference type="AlphaFoldDB" id="A0A382EEU7"/>
<dbReference type="GO" id="GO:0008448">
    <property type="term" value="F:N-acetylglucosamine-6-phosphate deacetylase activity"/>
    <property type="evidence" value="ECO:0007669"/>
    <property type="project" value="InterPro"/>
</dbReference>
<dbReference type="SUPFAM" id="SSF51338">
    <property type="entry name" value="Composite domain of metallo-dependent hydrolases"/>
    <property type="match status" value="1"/>
</dbReference>
<dbReference type="Pfam" id="PF01979">
    <property type="entry name" value="Amidohydro_1"/>
    <property type="match status" value="1"/>
</dbReference>
<gene>
    <name evidence="6" type="ORF">METZ01_LOCUS201251</name>
</gene>
<comment type="similarity">
    <text evidence="1">Belongs to the metallo-dependent hydrolases superfamily. NagA family.</text>
</comment>